<evidence type="ECO:0000256" key="5">
    <source>
        <dbReference type="ARBA" id="ARBA00022645"/>
    </source>
</evidence>
<dbReference type="InterPro" id="IPR017790">
    <property type="entry name" value="Penicillin-binding_protein_2"/>
</dbReference>
<keyword evidence="12" id="KW-0472">Membrane</keyword>
<dbReference type="InterPro" id="IPR001460">
    <property type="entry name" value="PCN-bd_Tpept"/>
</dbReference>
<keyword evidence="5" id="KW-0121">Carboxypeptidase</keyword>
<keyword evidence="9" id="KW-0133">Cell shape</keyword>
<dbReference type="Gene3D" id="3.40.710.10">
    <property type="entry name" value="DD-peptidase/beta-lactamase superfamily"/>
    <property type="match status" value="1"/>
</dbReference>
<evidence type="ECO:0000256" key="7">
    <source>
        <dbReference type="ARBA" id="ARBA00022692"/>
    </source>
</evidence>
<sequence>MASDMSRFKVFSRRAALLAGAQGLLSMALAGRLYYLGVIEADQYEMLAEDNRIAIRLLAPQRGEIVDRFGEQVASNQQDYRVFLIPEQAEDIRATLTRLGRIISLNERDHQRIERQISRQRKFLPVTVAQGLAWEDFAKINVSAADLAGIQPDSGLTRWYPDGPVASQVVGYVGTANEDELDGDPLLSLPGFKLGKRGIERSYDRTLRGRAGSSRVEVNAYGRTIRELARTEGQSGERIALTLDMGLQRAIYQRLGEEAAGVVVMDVEMGDIYAYVSTPAYDPNSFNLGISRENWQALLHDPRKPLVDKCTSGQYPPGSVFKMVVALAALHHGIITPEKTIYCNGRHRLGDNVWHCWRRGGHGAMNMEDALARSCDVYFYQVAYELGIERIAQWAKSFGLGQVFDLEIGGESKGLVPTPGWKMAMTGKPWVGGETLNVGIGQGALLATPLQLAVMTSRLANGGHMVRPRLVRTVGEGVRAQATAPENGWPRLDFSADHLAVIKRGMEKVLEYRGTAYLSRLDLDGVKMAGKTGTAQVRRITQEQRDNETKQDELPWQARHHAWFVAYAPLEKPRYAACVLIEHGGGGSSAAAPVARDVMAQTLKRDPANRPALDQLMAASDGPIHNGGGGS</sequence>
<evidence type="ECO:0000256" key="8">
    <source>
        <dbReference type="ARBA" id="ARBA00022801"/>
    </source>
</evidence>
<keyword evidence="17" id="KW-1185">Reference proteome</keyword>
<evidence type="ECO:0000259" key="14">
    <source>
        <dbReference type="Pfam" id="PF00905"/>
    </source>
</evidence>
<evidence type="ECO:0000256" key="3">
    <source>
        <dbReference type="ARBA" id="ARBA00022475"/>
    </source>
</evidence>
<evidence type="ECO:0000256" key="13">
    <source>
        <dbReference type="ARBA" id="ARBA00023316"/>
    </source>
</evidence>
<evidence type="ECO:0000313" key="17">
    <source>
        <dbReference type="Proteomes" id="UP000602381"/>
    </source>
</evidence>
<evidence type="ECO:0000256" key="12">
    <source>
        <dbReference type="ARBA" id="ARBA00023136"/>
    </source>
</evidence>
<reference evidence="17" key="1">
    <citation type="journal article" date="2019" name="Int. J. Syst. Evol. Microbiol.">
        <title>The Global Catalogue of Microorganisms (GCM) 10K type strain sequencing project: providing services to taxonomists for standard genome sequencing and annotation.</title>
        <authorList>
            <consortium name="The Broad Institute Genomics Platform"/>
            <consortium name="The Broad Institute Genome Sequencing Center for Infectious Disease"/>
            <person name="Wu L."/>
            <person name="Ma J."/>
        </authorList>
    </citation>
    <scope>NUCLEOTIDE SEQUENCE [LARGE SCALE GENOMIC DNA]</scope>
    <source>
        <strain evidence="17">JCM 17843</strain>
    </source>
</reference>
<dbReference type="SUPFAM" id="SSF56519">
    <property type="entry name" value="Penicillin binding protein dimerisation domain"/>
    <property type="match status" value="1"/>
</dbReference>
<dbReference type="Pfam" id="PF00905">
    <property type="entry name" value="Transpeptidase"/>
    <property type="match status" value="1"/>
</dbReference>
<dbReference type="Gene3D" id="3.90.1310.10">
    <property type="entry name" value="Penicillin-binding protein 2a (Domain 2)"/>
    <property type="match status" value="1"/>
</dbReference>
<dbReference type="InterPro" id="IPR050515">
    <property type="entry name" value="Beta-lactam/transpept"/>
</dbReference>
<dbReference type="InterPro" id="IPR012338">
    <property type="entry name" value="Beta-lactam/transpept-like"/>
</dbReference>
<keyword evidence="3" id="KW-1003">Cell membrane</keyword>
<organism evidence="16 17">
    <name type="scientific">Iodidimonas muriae</name>
    <dbReference type="NCBI Taxonomy" id="261467"/>
    <lineage>
        <taxon>Bacteria</taxon>
        <taxon>Pseudomonadati</taxon>
        <taxon>Pseudomonadota</taxon>
        <taxon>Alphaproteobacteria</taxon>
        <taxon>Iodidimonadales</taxon>
        <taxon>Iodidimonadaceae</taxon>
        <taxon>Iodidimonas</taxon>
    </lineage>
</organism>
<dbReference type="PANTHER" id="PTHR30627:SF2">
    <property type="entry name" value="PEPTIDOGLYCAN D,D-TRANSPEPTIDASE MRDA"/>
    <property type="match status" value="1"/>
</dbReference>
<keyword evidence="10" id="KW-0573">Peptidoglycan synthesis</keyword>
<evidence type="ECO:0000256" key="6">
    <source>
        <dbReference type="ARBA" id="ARBA00022670"/>
    </source>
</evidence>
<dbReference type="InterPro" id="IPR036138">
    <property type="entry name" value="PBP_dimer_sf"/>
</dbReference>
<proteinExistence type="predicted"/>
<dbReference type="InterPro" id="IPR005311">
    <property type="entry name" value="PBP_dimer"/>
</dbReference>
<feature type="domain" description="Penicillin-binding protein dimerisation" evidence="15">
    <location>
        <begin position="59"/>
        <end position="228"/>
    </location>
</feature>
<dbReference type="NCBIfam" id="TIGR03423">
    <property type="entry name" value="pbp2_mrdA"/>
    <property type="match status" value="1"/>
</dbReference>
<feature type="domain" description="Penicillin-binding protein transpeptidase" evidence="14">
    <location>
        <begin position="261"/>
        <end position="599"/>
    </location>
</feature>
<evidence type="ECO:0000256" key="1">
    <source>
        <dbReference type="ARBA" id="ARBA00004167"/>
    </source>
</evidence>
<keyword evidence="13" id="KW-0961">Cell wall biogenesis/degradation</keyword>
<keyword evidence="11" id="KW-1133">Transmembrane helix</keyword>
<comment type="subcellular location">
    <subcellularLocation>
        <location evidence="2">Cell membrane</location>
    </subcellularLocation>
    <subcellularLocation>
        <location evidence="1">Membrane</location>
        <topology evidence="1">Single-pass membrane protein</topology>
    </subcellularLocation>
</comment>
<dbReference type="Proteomes" id="UP000602381">
    <property type="component" value="Unassembled WGS sequence"/>
</dbReference>
<evidence type="ECO:0000259" key="15">
    <source>
        <dbReference type="Pfam" id="PF03717"/>
    </source>
</evidence>
<evidence type="ECO:0000313" key="16">
    <source>
        <dbReference type="EMBL" id="GGO13981.1"/>
    </source>
</evidence>
<evidence type="ECO:0000256" key="4">
    <source>
        <dbReference type="ARBA" id="ARBA00022519"/>
    </source>
</evidence>
<keyword evidence="6" id="KW-0645">Protease</keyword>
<keyword evidence="8" id="KW-0378">Hydrolase</keyword>
<dbReference type="SUPFAM" id="SSF56601">
    <property type="entry name" value="beta-lactamase/transpeptidase-like"/>
    <property type="match status" value="1"/>
</dbReference>
<keyword evidence="7" id="KW-0812">Transmembrane</keyword>
<name>A0ABQ2LEL1_9PROT</name>
<accession>A0ABQ2LEL1</accession>
<dbReference type="PANTHER" id="PTHR30627">
    <property type="entry name" value="PEPTIDOGLYCAN D,D-TRANSPEPTIDASE"/>
    <property type="match status" value="1"/>
</dbReference>
<dbReference type="Pfam" id="PF03717">
    <property type="entry name" value="PBP_dimer"/>
    <property type="match status" value="1"/>
</dbReference>
<evidence type="ECO:0000256" key="11">
    <source>
        <dbReference type="ARBA" id="ARBA00022989"/>
    </source>
</evidence>
<gene>
    <name evidence="16" type="ORF">GCM10007972_20700</name>
</gene>
<keyword evidence="4" id="KW-0997">Cell inner membrane</keyword>
<dbReference type="EMBL" id="BMOV01000007">
    <property type="protein sequence ID" value="GGO13981.1"/>
    <property type="molecule type" value="Genomic_DNA"/>
</dbReference>
<evidence type="ECO:0000256" key="10">
    <source>
        <dbReference type="ARBA" id="ARBA00022984"/>
    </source>
</evidence>
<comment type="caution">
    <text evidence="16">The sequence shown here is derived from an EMBL/GenBank/DDBJ whole genome shotgun (WGS) entry which is preliminary data.</text>
</comment>
<protein>
    <submittedName>
        <fullName evidence="16">Peptidoglycan glycosyltransferase</fullName>
    </submittedName>
</protein>
<evidence type="ECO:0000256" key="2">
    <source>
        <dbReference type="ARBA" id="ARBA00004236"/>
    </source>
</evidence>
<evidence type="ECO:0000256" key="9">
    <source>
        <dbReference type="ARBA" id="ARBA00022960"/>
    </source>
</evidence>